<dbReference type="Pfam" id="PF11913">
    <property type="entry name" value="DUF3431"/>
    <property type="match status" value="1"/>
</dbReference>
<accession>A0A1L9RF60</accession>
<dbReference type="VEuPathDB" id="FungiDB:ASPWEDRAFT_174906"/>
<dbReference type="InterPro" id="IPR021838">
    <property type="entry name" value="DUF3431"/>
</dbReference>
<dbReference type="AlphaFoldDB" id="A0A1L9RF60"/>
<gene>
    <name evidence="1" type="ORF">ASPWEDRAFT_174906</name>
</gene>
<dbReference type="GeneID" id="63747141"/>
<evidence type="ECO:0000313" key="1">
    <source>
        <dbReference type="EMBL" id="OJJ33503.1"/>
    </source>
</evidence>
<evidence type="ECO:0000313" key="2">
    <source>
        <dbReference type="Proteomes" id="UP000184383"/>
    </source>
</evidence>
<keyword evidence="2" id="KW-1185">Reference proteome</keyword>
<dbReference type="OrthoDB" id="28755at2759"/>
<dbReference type="EMBL" id="KV878214">
    <property type="protein sequence ID" value="OJJ33503.1"/>
    <property type="molecule type" value="Genomic_DNA"/>
</dbReference>
<dbReference type="PANTHER" id="PTHR37490">
    <property type="entry name" value="EXPRESSED PROTEIN"/>
    <property type="match status" value="1"/>
</dbReference>
<proteinExistence type="predicted"/>
<dbReference type="PANTHER" id="PTHR37490:SF1">
    <property type="entry name" value="GLYCOSYLTRANSFERASE 2-LIKE DOMAIN-CONTAINING PROTEIN"/>
    <property type="match status" value="1"/>
</dbReference>
<dbReference type="RefSeq" id="XP_040687180.1">
    <property type="nucleotide sequence ID" value="XM_040831293.1"/>
</dbReference>
<sequence>MPSLAFPLAVNYSIPYWVPPPDDLGIVVARYREVLDPWIDVAANSYVYAKYPTPQEDDSIPHDSFKLYEELPNTGREGRTYCHHIYSHYDDLQPIIIFTQGDPKWSKKALEPPEPDFDPVTIYNHDLIRDLAEWSKINWSSPAEGYWITPSQLNTIAYAPYDMAIFWQRLFQEEHPAAVRVTHGAVFAVRREAILQHPRDLYKRCLDLFSSDGQDVANPEVGYFMERVWLALWSKKFWLSKIPGSGDV</sequence>
<reference evidence="2" key="1">
    <citation type="journal article" date="2017" name="Genome Biol.">
        <title>Comparative genomics reveals high biological diversity and specific adaptations in the industrially and medically important fungal genus Aspergillus.</title>
        <authorList>
            <person name="de Vries R.P."/>
            <person name="Riley R."/>
            <person name="Wiebenga A."/>
            <person name="Aguilar-Osorio G."/>
            <person name="Amillis S."/>
            <person name="Uchima C.A."/>
            <person name="Anderluh G."/>
            <person name="Asadollahi M."/>
            <person name="Askin M."/>
            <person name="Barry K."/>
            <person name="Battaglia E."/>
            <person name="Bayram O."/>
            <person name="Benocci T."/>
            <person name="Braus-Stromeyer S.A."/>
            <person name="Caldana C."/>
            <person name="Canovas D."/>
            <person name="Cerqueira G.C."/>
            <person name="Chen F."/>
            <person name="Chen W."/>
            <person name="Choi C."/>
            <person name="Clum A."/>
            <person name="Dos Santos R.A."/>
            <person name="Damasio A.R."/>
            <person name="Diallinas G."/>
            <person name="Emri T."/>
            <person name="Fekete E."/>
            <person name="Flipphi M."/>
            <person name="Freyberg S."/>
            <person name="Gallo A."/>
            <person name="Gournas C."/>
            <person name="Habgood R."/>
            <person name="Hainaut M."/>
            <person name="Harispe M.L."/>
            <person name="Henrissat B."/>
            <person name="Hilden K.S."/>
            <person name="Hope R."/>
            <person name="Hossain A."/>
            <person name="Karabika E."/>
            <person name="Karaffa L."/>
            <person name="Karanyi Z."/>
            <person name="Krasevec N."/>
            <person name="Kuo A."/>
            <person name="Kusch H."/>
            <person name="LaButti K."/>
            <person name="Lagendijk E.L."/>
            <person name="Lapidus A."/>
            <person name="Levasseur A."/>
            <person name="Lindquist E."/>
            <person name="Lipzen A."/>
            <person name="Logrieco A.F."/>
            <person name="MacCabe A."/>
            <person name="Maekelae M.R."/>
            <person name="Malavazi I."/>
            <person name="Melin P."/>
            <person name="Meyer V."/>
            <person name="Mielnichuk N."/>
            <person name="Miskei M."/>
            <person name="Molnar A.P."/>
            <person name="Mule G."/>
            <person name="Ngan C.Y."/>
            <person name="Orejas M."/>
            <person name="Orosz E."/>
            <person name="Ouedraogo J.P."/>
            <person name="Overkamp K.M."/>
            <person name="Park H.-S."/>
            <person name="Perrone G."/>
            <person name="Piumi F."/>
            <person name="Punt P.J."/>
            <person name="Ram A.F."/>
            <person name="Ramon A."/>
            <person name="Rauscher S."/>
            <person name="Record E."/>
            <person name="Riano-Pachon D.M."/>
            <person name="Robert V."/>
            <person name="Roehrig J."/>
            <person name="Ruller R."/>
            <person name="Salamov A."/>
            <person name="Salih N.S."/>
            <person name="Samson R.A."/>
            <person name="Sandor E."/>
            <person name="Sanguinetti M."/>
            <person name="Schuetze T."/>
            <person name="Sepcic K."/>
            <person name="Shelest E."/>
            <person name="Sherlock G."/>
            <person name="Sophianopoulou V."/>
            <person name="Squina F.M."/>
            <person name="Sun H."/>
            <person name="Susca A."/>
            <person name="Todd R.B."/>
            <person name="Tsang A."/>
            <person name="Unkles S.E."/>
            <person name="van de Wiele N."/>
            <person name="van Rossen-Uffink D."/>
            <person name="Oliveira J.V."/>
            <person name="Vesth T.C."/>
            <person name="Visser J."/>
            <person name="Yu J.-H."/>
            <person name="Zhou M."/>
            <person name="Andersen M.R."/>
            <person name="Archer D.B."/>
            <person name="Baker S.E."/>
            <person name="Benoit I."/>
            <person name="Brakhage A.A."/>
            <person name="Braus G.H."/>
            <person name="Fischer R."/>
            <person name="Frisvad J.C."/>
            <person name="Goldman G.H."/>
            <person name="Houbraken J."/>
            <person name="Oakley B."/>
            <person name="Pocsi I."/>
            <person name="Scazzocchio C."/>
            <person name="Seiboth B."/>
            <person name="vanKuyk P.A."/>
            <person name="Wortman J."/>
            <person name="Dyer P.S."/>
            <person name="Grigoriev I.V."/>
        </authorList>
    </citation>
    <scope>NUCLEOTIDE SEQUENCE [LARGE SCALE GENOMIC DNA]</scope>
    <source>
        <strain evidence="2">DTO 134E9</strain>
    </source>
</reference>
<organism evidence="1 2">
    <name type="scientific">Aspergillus wentii DTO 134E9</name>
    <dbReference type="NCBI Taxonomy" id="1073089"/>
    <lineage>
        <taxon>Eukaryota</taxon>
        <taxon>Fungi</taxon>
        <taxon>Dikarya</taxon>
        <taxon>Ascomycota</taxon>
        <taxon>Pezizomycotina</taxon>
        <taxon>Eurotiomycetes</taxon>
        <taxon>Eurotiomycetidae</taxon>
        <taxon>Eurotiales</taxon>
        <taxon>Aspergillaceae</taxon>
        <taxon>Aspergillus</taxon>
        <taxon>Aspergillus subgen. Cremei</taxon>
    </lineage>
</organism>
<protein>
    <submittedName>
        <fullName evidence="1">Uncharacterized protein</fullName>
    </submittedName>
</protein>
<dbReference type="Proteomes" id="UP000184383">
    <property type="component" value="Unassembled WGS sequence"/>
</dbReference>
<name>A0A1L9RF60_ASPWE</name>